<protein>
    <submittedName>
        <fullName evidence="1">Erythromycin esterase family protein</fullName>
    </submittedName>
</protein>
<dbReference type="CDD" id="cd14728">
    <property type="entry name" value="Ere-like"/>
    <property type="match status" value="1"/>
</dbReference>
<name>A0ABY4XQR2_9BACT</name>
<gene>
    <name evidence="1" type="ORF">NFI80_08520</name>
</gene>
<reference evidence="1" key="1">
    <citation type="submission" date="2022-06" db="EMBL/GenBank/DDBJ databases">
        <title>Novel species in genus Dyadobacter.</title>
        <authorList>
            <person name="Ma C."/>
        </authorList>
    </citation>
    <scope>NUCLEOTIDE SEQUENCE</scope>
    <source>
        <strain evidence="1">CY22</strain>
    </source>
</reference>
<dbReference type="InterPro" id="IPR007815">
    <property type="entry name" value="Emycin_Estase"/>
</dbReference>
<organism evidence="1 2">
    <name type="scientific">Dyadobacter chenhuakuii</name>
    <dbReference type="NCBI Taxonomy" id="2909339"/>
    <lineage>
        <taxon>Bacteria</taxon>
        <taxon>Pseudomonadati</taxon>
        <taxon>Bacteroidota</taxon>
        <taxon>Cytophagia</taxon>
        <taxon>Cytophagales</taxon>
        <taxon>Spirosomataceae</taxon>
        <taxon>Dyadobacter</taxon>
    </lineage>
</organism>
<sequence>MIAIRFSVTFLLLIVLSVTQHVHGQDKSLSEHIKRVAIVLDSSTLSSYAPFDLGFGINPEFKVMGIGEQSHGTSEFFKTRISLINSLVKSSGVTKIGLEAPFAEVENLNAYVLEGKGDLPQILKSFRLFNYECKEFVDLAENVKHLNKSLKSPLTFFGIDMQTPFQALQNIAESCNANGNATSDSISKITEYYKLLDNEMYNHMFNKQDFAELSTLSNQIFNTLTKDKAACLQKDIILKSIASYKQFLMLNNPENDFQAQSTLRDSLMAENVLNALKPGQKMIVLAHNGHVQRTPNTYSKSMGYFLSQKLGTQYQCMAMTTSTGYYTAFTPAAGKVTDKNPIPDAKVGTFEHEFSKIRKSVFFFNTSMVKKQHGSGTLPDKYKLLPFGVTNQPFVSGNLLDDFNYVLHIEKTFGNQSFYLK</sequence>
<dbReference type="Pfam" id="PF05139">
    <property type="entry name" value="Erythro_esteras"/>
    <property type="match status" value="1"/>
</dbReference>
<keyword evidence="2" id="KW-1185">Reference proteome</keyword>
<dbReference type="InterPro" id="IPR052036">
    <property type="entry name" value="Hydrolase/PRTase-associated"/>
</dbReference>
<evidence type="ECO:0000313" key="1">
    <source>
        <dbReference type="EMBL" id="USJ32779.1"/>
    </source>
</evidence>
<evidence type="ECO:0000313" key="2">
    <source>
        <dbReference type="Proteomes" id="UP001055420"/>
    </source>
</evidence>
<dbReference type="RefSeq" id="WP_235163429.1">
    <property type="nucleotide sequence ID" value="NZ_CP098805.1"/>
</dbReference>
<dbReference type="Gene3D" id="3.40.1660.10">
    <property type="entry name" value="EreA-like (biosynthetic domain)"/>
    <property type="match status" value="1"/>
</dbReference>
<dbReference type="Proteomes" id="UP001055420">
    <property type="component" value="Chromosome"/>
</dbReference>
<proteinExistence type="predicted"/>
<dbReference type="PANTHER" id="PTHR31299">
    <property type="entry name" value="ESTERASE, PUTATIVE (AFU_ORTHOLOGUE AFUA_1G05850)-RELATED"/>
    <property type="match status" value="1"/>
</dbReference>
<dbReference type="Gene3D" id="3.30.1870.10">
    <property type="entry name" value="EreA-like, domain 2"/>
    <property type="match status" value="1"/>
</dbReference>
<dbReference type="EMBL" id="CP098805">
    <property type="protein sequence ID" value="USJ32779.1"/>
    <property type="molecule type" value="Genomic_DNA"/>
</dbReference>
<dbReference type="PANTHER" id="PTHR31299:SF0">
    <property type="entry name" value="ESTERASE, PUTATIVE (AFU_ORTHOLOGUE AFUA_1G05850)-RELATED"/>
    <property type="match status" value="1"/>
</dbReference>
<dbReference type="Gene3D" id="1.20.1440.30">
    <property type="entry name" value="Biosynthetic Protein domain"/>
    <property type="match status" value="1"/>
</dbReference>
<accession>A0ABY4XQR2</accession>
<dbReference type="SUPFAM" id="SSF159501">
    <property type="entry name" value="EreA/ChaN-like"/>
    <property type="match status" value="1"/>
</dbReference>